<feature type="transmembrane region" description="Helical" evidence="1">
    <location>
        <begin position="110"/>
        <end position="128"/>
    </location>
</feature>
<evidence type="ECO:0000256" key="1">
    <source>
        <dbReference type="SAM" id="Phobius"/>
    </source>
</evidence>
<gene>
    <name evidence="2" type="ORF">ACFOW6_04530</name>
</gene>
<dbReference type="Pfam" id="PF10011">
    <property type="entry name" value="DUF2254"/>
    <property type="match status" value="1"/>
</dbReference>
<accession>A0ABV8UJH0</accession>
<evidence type="ECO:0000313" key="3">
    <source>
        <dbReference type="Proteomes" id="UP001595799"/>
    </source>
</evidence>
<comment type="caution">
    <text evidence="2">The sequence shown here is derived from an EMBL/GenBank/DDBJ whole genome shotgun (WGS) entry which is preliminary data.</text>
</comment>
<dbReference type="EMBL" id="JBHSCW010000002">
    <property type="protein sequence ID" value="MFC4350806.1"/>
    <property type="molecule type" value="Genomic_DNA"/>
</dbReference>
<keyword evidence="1" id="KW-1133">Transmembrane helix</keyword>
<protein>
    <submittedName>
        <fullName evidence="2">DUF2254 domain-containing protein</fullName>
    </submittedName>
</protein>
<evidence type="ECO:0000313" key="2">
    <source>
        <dbReference type="EMBL" id="MFC4350806.1"/>
    </source>
</evidence>
<dbReference type="InterPro" id="IPR018723">
    <property type="entry name" value="DUF2254_membrane"/>
</dbReference>
<name>A0ABV8UJH0_9PROT</name>
<dbReference type="Proteomes" id="UP001595799">
    <property type="component" value="Unassembled WGS sequence"/>
</dbReference>
<sequence>MIERVLNIWQGIRSSLWFLPGVLILAGLLGANLALMLDAPRFSADDAPRWWLHNGSASDAQNLLSTLLSSLVTMTTLAISITMVVLSIAASQMGPRLIRAFIADWRTQGILGYFLGTIVYLLLVLQAISGDWKIDQVPDLAVSLGALLFLICVLFLLIFVHHLSRSVVADTIIRRVGSTFDSTIARLISHEERKKKAVQAPPSFKEAANVPLDKGGYVQTINHERMVAALKHAGACAELVFRPGHHVLPQGNHIRIMPPDSVSDDLVEHLREAVATGDERTPTQDLEFAARQLVDVALRGLSSSINDPNTAIAAIDRLTLALARIMAYGANSETYHDTEGAPRLVVPVSDFTSILGTAFDQIRQDGAQRPDILIRMLDALTKLAVYIRLPLHRDKLLDQAAMLVGAGRRNVAEAGDLQQIEERYRRAVAAIEAAAQKAGLPPHPPVKEHP</sequence>
<proteinExistence type="predicted"/>
<keyword evidence="1" id="KW-0472">Membrane</keyword>
<dbReference type="RefSeq" id="WP_382421145.1">
    <property type="nucleotide sequence ID" value="NZ_JBHSCW010000002.1"/>
</dbReference>
<organism evidence="2 3">
    <name type="scientific">Fodinicurvata halophila</name>
    <dbReference type="NCBI Taxonomy" id="1419723"/>
    <lineage>
        <taxon>Bacteria</taxon>
        <taxon>Pseudomonadati</taxon>
        <taxon>Pseudomonadota</taxon>
        <taxon>Alphaproteobacteria</taxon>
        <taxon>Rhodospirillales</taxon>
        <taxon>Rhodovibrionaceae</taxon>
        <taxon>Fodinicurvata</taxon>
    </lineage>
</organism>
<feature type="transmembrane region" description="Helical" evidence="1">
    <location>
        <begin position="16"/>
        <end position="37"/>
    </location>
</feature>
<keyword evidence="1" id="KW-0812">Transmembrane</keyword>
<feature type="transmembrane region" description="Helical" evidence="1">
    <location>
        <begin position="140"/>
        <end position="160"/>
    </location>
</feature>
<reference evidence="3" key="1">
    <citation type="journal article" date="2019" name="Int. J. Syst. Evol. Microbiol.">
        <title>The Global Catalogue of Microorganisms (GCM) 10K type strain sequencing project: providing services to taxonomists for standard genome sequencing and annotation.</title>
        <authorList>
            <consortium name="The Broad Institute Genomics Platform"/>
            <consortium name="The Broad Institute Genome Sequencing Center for Infectious Disease"/>
            <person name="Wu L."/>
            <person name="Ma J."/>
        </authorList>
    </citation>
    <scope>NUCLEOTIDE SEQUENCE [LARGE SCALE GENOMIC DNA]</scope>
    <source>
        <strain evidence="3">CECT 8472</strain>
    </source>
</reference>
<feature type="transmembrane region" description="Helical" evidence="1">
    <location>
        <begin position="67"/>
        <end position="89"/>
    </location>
</feature>
<keyword evidence="3" id="KW-1185">Reference proteome</keyword>